<dbReference type="AlphaFoldDB" id="A0A6J6CAW3"/>
<feature type="transmembrane region" description="Helical" evidence="1">
    <location>
        <begin position="97"/>
        <end position="120"/>
    </location>
</feature>
<feature type="transmembrane region" description="Helical" evidence="1">
    <location>
        <begin position="59"/>
        <end position="77"/>
    </location>
</feature>
<keyword evidence="1" id="KW-1133">Transmembrane helix</keyword>
<sequence>MKRLPGIVIAGLASIAAGAIHGGAIGLHAEHPQLARIFIVVTLAQLAWGLSALLRPQQWLLPVGVLINGAAVGGWIATRIVGISWIDGLEVRESPQLADSLCAGLGIVAATVALAALLVGERELPQVRLALPSFAILLLTLPAMWNGAAHVHNHAATFDAAGNVINEAQPHDHGTATTPVEQIVSETPTTPASTFAAWPRPYDPDLPLDISNVANVSAEQESRAKALIESTQRELPTWADYQTALAGGWQSIGDGSTGFEHFIKRELIQDDKFLDPTAPEALVYKVEGAKRTLVSVMFIAKTGVTVDDPSLTDYAGGLIQWHSHDNLCWRNNAQGVPVISGLTDGAGNCPAGSVRAGGNNAMVHVWITPHLCGPFAALEGAGAGRSNVSDSERVDLCGAAHQHSTSAPTTIVTTDPTATTVAPTITTFAPAPTTTAAPSFNDTGASRISLGGFPGVTADQQARAEDLLYRTREKLKKFALTQTALDNGFTSIQDAGTGVEHYINWSYINDDHELDPNYPESLVYQVGAGGKRTLVSAMYMVGDEYELATVPDVGGALTQWHIHNNLCFDQDPYVTGSTRVVGVTSENGPCSFGIKLNPNPMLHVWLVPQKCGPFAALEGVGAGQVIAGESRLCDEAHGHG</sequence>
<keyword evidence="1" id="KW-0812">Transmembrane</keyword>
<dbReference type="EMBL" id="CAEZUK010000216">
    <property type="protein sequence ID" value="CAB4608021.1"/>
    <property type="molecule type" value="Genomic_DNA"/>
</dbReference>
<evidence type="ECO:0000313" key="2">
    <source>
        <dbReference type="EMBL" id="CAB4547619.1"/>
    </source>
</evidence>
<keyword evidence="1" id="KW-0472">Membrane</keyword>
<reference evidence="2" key="1">
    <citation type="submission" date="2020-05" db="EMBL/GenBank/DDBJ databases">
        <authorList>
            <person name="Chiriac C."/>
            <person name="Salcher M."/>
            <person name="Ghai R."/>
            <person name="Kavagutti S V."/>
        </authorList>
    </citation>
    <scope>NUCLEOTIDE SEQUENCE</scope>
</reference>
<gene>
    <name evidence="2" type="ORF">UFOPK1421_01054</name>
    <name evidence="3" type="ORF">UFOPK1820_01173</name>
</gene>
<proteinExistence type="predicted"/>
<evidence type="ECO:0000256" key="1">
    <source>
        <dbReference type="SAM" id="Phobius"/>
    </source>
</evidence>
<feature type="transmembrane region" description="Helical" evidence="1">
    <location>
        <begin position="34"/>
        <end position="54"/>
    </location>
</feature>
<organism evidence="2">
    <name type="scientific">freshwater metagenome</name>
    <dbReference type="NCBI Taxonomy" id="449393"/>
    <lineage>
        <taxon>unclassified sequences</taxon>
        <taxon>metagenomes</taxon>
        <taxon>ecological metagenomes</taxon>
    </lineage>
</organism>
<dbReference type="EMBL" id="CAEZSL010000116">
    <property type="protein sequence ID" value="CAB4547619.1"/>
    <property type="molecule type" value="Genomic_DNA"/>
</dbReference>
<evidence type="ECO:0000313" key="3">
    <source>
        <dbReference type="EMBL" id="CAB4608021.1"/>
    </source>
</evidence>
<name>A0A6J6CAW3_9ZZZZ</name>
<protein>
    <submittedName>
        <fullName evidence="2">Unannotated protein</fullName>
    </submittedName>
</protein>
<feature type="transmembrane region" description="Helical" evidence="1">
    <location>
        <begin position="127"/>
        <end position="145"/>
    </location>
</feature>
<accession>A0A6J6CAW3</accession>